<dbReference type="RefSeq" id="WP_221573169.1">
    <property type="nucleotide sequence ID" value="NZ_JAIGNK010000002.1"/>
</dbReference>
<comment type="function">
    <text evidence="7">Catalyzes the reversible isomerization of glucose-6-phosphate to fructose-6-phosphate.</text>
</comment>
<reference evidence="9 10" key="1">
    <citation type="submission" date="2021-08" db="EMBL/GenBank/DDBJ databases">
        <title>Comparative Genomics Analysis of the Genus Qipengyuania Reveals Extensive Genetic Diversity and Metabolic Versatility, Including the Description of Fifteen Novel Species.</title>
        <authorList>
            <person name="Liu Y."/>
        </authorList>
    </citation>
    <scope>NUCLEOTIDE SEQUENCE [LARGE SCALE GENOMIC DNA]</scope>
    <source>
        <strain evidence="9 10">1NDH17</strain>
    </source>
</reference>
<dbReference type="SUPFAM" id="SSF53697">
    <property type="entry name" value="SIS domain"/>
    <property type="match status" value="1"/>
</dbReference>
<evidence type="ECO:0000256" key="6">
    <source>
        <dbReference type="ARBA" id="ARBA00029321"/>
    </source>
</evidence>
<evidence type="ECO:0000313" key="9">
    <source>
        <dbReference type="EMBL" id="MBX7457733.1"/>
    </source>
</evidence>
<comment type="caution">
    <text evidence="9">The sequence shown here is derived from an EMBL/GenBank/DDBJ whole genome shotgun (WGS) entry which is preliminary data.</text>
</comment>
<dbReference type="NCBIfam" id="NF001211">
    <property type="entry name" value="PRK00179.1"/>
    <property type="match status" value="1"/>
</dbReference>
<evidence type="ECO:0000256" key="7">
    <source>
        <dbReference type="HAMAP-Rule" id="MF_00473"/>
    </source>
</evidence>
<gene>
    <name evidence="7 9" type="primary">pgi</name>
    <name evidence="9" type="ORF">K3152_05705</name>
</gene>
<comment type="pathway">
    <text evidence="1 7 8">Carbohydrate degradation; glycolysis; D-glyceraldehyde 3-phosphate and glycerone phosphate from D-glucose: step 2/4.</text>
</comment>
<protein>
    <recommendedName>
        <fullName evidence="7">Glucose-6-phosphate isomerase</fullName>
        <shortName evidence="7">GPI</shortName>
        <ecNumber evidence="7">5.3.1.9</ecNumber>
    </recommendedName>
    <alternativeName>
        <fullName evidence="7">Phosphoglucose isomerase</fullName>
        <shortName evidence="7">PGI</shortName>
    </alternativeName>
    <alternativeName>
        <fullName evidence="7">Phosphohexose isomerase</fullName>
        <shortName evidence="7">PHI</shortName>
    </alternativeName>
</protein>
<evidence type="ECO:0000256" key="1">
    <source>
        <dbReference type="ARBA" id="ARBA00004926"/>
    </source>
</evidence>
<comment type="subcellular location">
    <subcellularLocation>
        <location evidence="7">Cytoplasm</location>
    </subcellularLocation>
</comment>
<dbReference type="InterPro" id="IPR035476">
    <property type="entry name" value="SIS_PGI_1"/>
</dbReference>
<comment type="similarity">
    <text evidence="2 7 8">Belongs to the GPI family.</text>
</comment>
<feature type="active site" evidence="7">
    <location>
        <position position="499"/>
    </location>
</feature>
<dbReference type="Pfam" id="PF00342">
    <property type="entry name" value="PGI"/>
    <property type="match status" value="1"/>
</dbReference>
<dbReference type="InterPro" id="IPR046348">
    <property type="entry name" value="SIS_dom_sf"/>
</dbReference>
<dbReference type="GO" id="GO:0004347">
    <property type="term" value="F:glucose-6-phosphate isomerase activity"/>
    <property type="evidence" value="ECO:0007669"/>
    <property type="project" value="UniProtKB-EC"/>
</dbReference>
<dbReference type="Gene3D" id="3.40.50.10490">
    <property type="entry name" value="Glucose-6-phosphate isomerase like protein, domain 1"/>
    <property type="match status" value="2"/>
</dbReference>
<comment type="pathway">
    <text evidence="7">Carbohydrate biosynthesis; gluconeogenesis.</text>
</comment>
<evidence type="ECO:0000256" key="8">
    <source>
        <dbReference type="RuleBase" id="RU000612"/>
    </source>
</evidence>
<dbReference type="PANTHER" id="PTHR11469">
    <property type="entry name" value="GLUCOSE-6-PHOSPHATE ISOMERASE"/>
    <property type="match status" value="1"/>
</dbReference>
<dbReference type="EMBL" id="JAIGNK010000002">
    <property type="protein sequence ID" value="MBX7457733.1"/>
    <property type="molecule type" value="Genomic_DNA"/>
</dbReference>
<dbReference type="CDD" id="cd05015">
    <property type="entry name" value="SIS_PGI_1"/>
    <property type="match status" value="1"/>
</dbReference>
<dbReference type="PROSITE" id="PS00765">
    <property type="entry name" value="P_GLUCOSE_ISOMERASE_1"/>
    <property type="match status" value="1"/>
</dbReference>
<evidence type="ECO:0000256" key="4">
    <source>
        <dbReference type="ARBA" id="ARBA00023152"/>
    </source>
</evidence>
<evidence type="ECO:0000256" key="2">
    <source>
        <dbReference type="ARBA" id="ARBA00006604"/>
    </source>
</evidence>
<dbReference type="PANTHER" id="PTHR11469:SF1">
    <property type="entry name" value="GLUCOSE-6-PHOSPHATE ISOMERASE"/>
    <property type="match status" value="1"/>
</dbReference>
<dbReference type="InterPro" id="IPR035482">
    <property type="entry name" value="SIS_PGI_2"/>
</dbReference>
<dbReference type="EC" id="5.3.1.9" evidence="7"/>
<dbReference type="HAMAP" id="MF_00473">
    <property type="entry name" value="G6P_isomerase"/>
    <property type="match status" value="1"/>
</dbReference>
<accession>A0ABS7J2P2</accession>
<name>A0ABS7J2P2_9SPHN</name>
<feature type="active site" description="Proton donor" evidence="7">
    <location>
        <position position="358"/>
    </location>
</feature>
<sequence length="533" mass="56690">MTKTAADIWSKLAKLPQPTLLELFSATRDGGEGADEPGGAERVAMLSGRIELAGEATDDLMAPGGILFDWSKTHLDRAVLAQFAELAEAMDFAGMRDKLFAGEVVNPTEGRAADHATLRGVGDEAKTEEAAALIDRMGMLVGAIHQGALGEIDHLIHIGIGGSALGPALGVDALARDFARCDVHVVSNIDGVALEAAFAKCDPAKTLIAVASKTFTTIETMTNAESALKWLADNGVSDPGGRVVALTANPEGAVEWGVDETRILPFQESVGGRYSIWSSIGFPIAMAVGMDDFREMLAGAAEVDKHFRDTPLEDNLVLRASFADLYYTRVRGCQTRAVFAYDERLGLFPDYLQQLEMESNGKRVTADMQPVDGPTAPITWGGVGTDAQHAVFQLLHQGTHLIPVDFIASIAPGDELDPAHHRILLMNCFAQGAALMAGKAGKDPARNYPGDRPSATILCDDLDAATLGALIAFHEHRTFASAVLMGINPFDQFGVELGKQMAKAIEQGGEEFDASTDGLLALAFDKNQTSELT</sequence>
<keyword evidence="7" id="KW-0963">Cytoplasm</keyword>
<keyword evidence="10" id="KW-1185">Reference proteome</keyword>
<feature type="active site" evidence="7">
    <location>
        <position position="389"/>
    </location>
</feature>
<organism evidence="9 10">
    <name type="scientific">Qipengyuania polymorpha</name>
    <dbReference type="NCBI Taxonomy" id="2867234"/>
    <lineage>
        <taxon>Bacteria</taxon>
        <taxon>Pseudomonadati</taxon>
        <taxon>Pseudomonadota</taxon>
        <taxon>Alphaproteobacteria</taxon>
        <taxon>Sphingomonadales</taxon>
        <taxon>Erythrobacteraceae</taxon>
        <taxon>Qipengyuania</taxon>
    </lineage>
</organism>
<proteinExistence type="inferred from homology"/>
<keyword evidence="3 7" id="KW-0312">Gluconeogenesis</keyword>
<keyword evidence="4 7" id="KW-0324">Glycolysis</keyword>
<dbReference type="Gene3D" id="1.10.1390.10">
    <property type="match status" value="1"/>
</dbReference>
<evidence type="ECO:0000313" key="10">
    <source>
        <dbReference type="Proteomes" id="UP000783253"/>
    </source>
</evidence>
<dbReference type="Proteomes" id="UP000783253">
    <property type="component" value="Unassembled WGS sequence"/>
</dbReference>
<dbReference type="InterPro" id="IPR018189">
    <property type="entry name" value="Phosphoglucose_isomerase_CS"/>
</dbReference>
<comment type="catalytic activity">
    <reaction evidence="6 7 8">
        <text>alpha-D-glucose 6-phosphate = beta-D-fructose 6-phosphate</text>
        <dbReference type="Rhea" id="RHEA:11816"/>
        <dbReference type="ChEBI" id="CHEBI:57634"/>
        <dbReference type="ChEBI" id="CHEBI:58225"/>
        <dbReference type="EC" id="5.3.1.9"/>
    </reaction>
</comment>
<dbReference type="CDD" id="cd05016">
    <property type="entry name" value="SIS_PGI_2"/>
    <property type="match status" value="1"/>
</dbReference>
<dbReference type="PRINTS" id="PR00662">
    <property type="entry name" value="G6PISOMERASE"/>
</dbReference>
<keyword evidence="5 7" id="KW-0413">Isomerase</keyword>
<dbReference type="InterPro" id="IPR023096">
    <property type="entry name" value="G6P_Isomerase_C"/>
</dbReference>
<evidence type="ECO:0000256" key="5">
    <source>
        <dbReference type="ARBA" id="ARBA00023235"/>
    </source>
</evidence>
<dbReference type="PROSITE" id="PS51463">
    <property type="entry name" value="P_GLUCOSE_ISOMERASE_3"/>
    <property type="match status" value="1"/>
</dbReference>
<evidence type="ECO:0000256" key="3">
    <source>
        <dbReference type="ARBA" id="ARBA00022432"/>
    </source>
</evidence>
<dbReference type="PROSITE" id="PS00174">
    <property type="entry name" value="P_GLUCOSE_ISOMERASE_2"/>
    <property type="match status" value="1"/>
</dbReference>
<dbReference type="InterPro" id="IPR001672">
    <property type="entry name" value="G6P_Isomerase"/>
</dbReference>